<evidence type="ECO:0000313" key="3">
    <source>
        <dbReference type="Proteomes" id="UP000262712"/>
    </source>
</evidence>
<protein>
    <submittedName>
        <fullName evidence="2">UPF0114 domain-containing membrane protein</fullName>
    </submittedName>
</protein>
<name>A0AB33GNR5_9BACT</name>
<dbReference type="PANTHER" id="PTHR31721">
    <property type="entry name" value="OS06G0710300 PROTEIN"/>
    <property type="match status" value="1"/>
</dbReference>
<dbReference type="RefSeq" id="WP_191292302.1">
    <property type="nucleotide sequence ID" value="NZ_CP032098.1"/>
</dbReference>
<feature type="transmembrane region" description="Helical" evidence="1">
    <location>
        <begin position="123"/>
        <end position="141"/>
    </location>
</feature>
<evidence type="ECO:0000256" key="1">
    <source>
        <dbReference type="SAM" id="Phobius"/>
    </source>
</evidence>
<feature type="transmembrane region" description="Helical" evidence="1">
    <location>
        <begin position="147"/>
        <end position="165"/>
    </location>
</feature>
<organism evidence="2 3">
    <name type="scientific">Malaciobacter molluscorum LMG 25693</name>
    <dbReference type="NCBI Taxonomy" id="870501"/>
    <lineage>
        <taxon>Bacteria</taxon>
        <taxon>Pseudomonadati</taxon>
        <taxon>Campylobacterota</taxon>
        <taxon>Epsilonproteobacteria</taxon>
        <taxon>Campylobacterales</taxon>
        <taxon>Arcobacteraceae</taxon>
        <taxon>Malaciobacter</taxon>
    </lineage>
</organism>
<dbReference type="PIRSF" id="PIRSF026509">
    <property type="entry name" value="UCP026509"/>
    <property type="match status" value="1"/>
</dbReference>
<dbReference type="Pfam" id="PF03350">
    <property type="entry name" value="UPF0114"/>
    <property type="match status" value="1"/>
</dbReference>
<dbReference type="InterPro" id="IPR005134">
    <property type="entry name" value="UPF0114"/>
</dbReference>
<accession>A0AB33GNR5</accession>
<dbReference type="AlphaFoldDB" id="A0AB33GNR5"/>
<keyword evidence="1" id="KW-0472">Membrane</keyword>
<dbReference type="Proteomes" id="UP000262712">
    <property type="component" value="Chromosome"/>
</dbReference>
<keyword evidence="1" id="KW-0812">Transmembrane</keyword>
<dbReference type="EMBL" id="CP032098">
    <property type="protein sequence ID" value="AXX92886.1"/>
    <property type="molecule type" value="Genomic_DNA"/>
</dbReference>
<reference evidence="2 3" key="1">
    <citation type="submission" date="2018-08" db="EMBL/GenBank/DDBJ databases">
        <title>Complete genome of the Arcobacter molluscorum type strain LMG 25693.</title>
        <authorList>
            <person name="Miller W.G."/>
            <person name="Yee E."/>
            <person name="Bono J.L."/>
        </authorList>
    </citation>
    <scope>NUCLEOTIDE SEQUENCE [LARGE SCALE GENOMIC DNA]</scope>
    <source>
        <strain evidence="2 3">CECT 7696</strain>
    </source>
</reference>
<feature type="transmembrane region" description="Helical" evidence="1">
    <location>
        <begin position="63"/>
        <end position="88"/>
    </location>
</feature>
<gene>
    <name evidence="2" type="ORF">AMOL_1926</name>
</gene>
<evidence type="ECO:0000313" key="2">
    <source>
        <dbReference type="EMBL" id="AXX92886.1"/>
    </source>
</evidence>
<dbReference type="KEGG" id="amol:AMOL_1926"/>
<dbReference type="PANTHER" id="PTHR31721:SF4">
    <property type="entry name" value="OS06G0710300 PROTEIN"/>
    <property type="match status" value="1"/>
</dbReference>
<feature type="transmembrane region" description="Helical" evidence="1">
    <location>
        <begin position="15"/>
        <end position="43"/>
    </location>
</feature>
<proteinExistence type="predicted"/>
<sequence length="170" mass="19064">MIEKLFEKAMWQTRFLVMFAVIFGLVGAIVLFVVASLDIWGVAKYTFSSLISHVHPKDFHEDIVSGIIGAIDLYLIAVVLLIFSFGVYELFISPIDHIESAKEDQKILSITSLDQLKDKIAKVIVMVLVVNFFQRVLHTTYSSALEMLYFALAVTALAVSLFFLGKIGKK</sequence>
<keyword evidence="1" id="KW-1133">Transmembrane helix</keyword>